<proteinExistence type="predicted"/>
<organism evidence="3 4">
    <name type="scientific">Methylobacterium goesingense</name>
    <dbReference type="NCBI Taxonomy" id="243690"/>
    <lineage>
        <taxon>Bacteria</taxon>
        <taxon>Pseudomonadati</taxon>
        <taxon>Pseudomonadota</taxon>
        <taxon>Alphaproteobacteria</taxon>
        <taxon>Hyphomicrobiales</taxon>
        <taxon>Methylobacteriaceae</taxon>
        <taxon>Methylobacterium</taxon>
    </lineage>
</organism>
<reference evidence="3 4" key="1">
    <citation type="submission" date="2024-06" db="EMBL/GenBank/DDBJ databases">
        <title>Genomic Encyclopedia of Type Strains, Phase IV (KMG-IV): sequencing the most valuable type-strain genomes for metagenomic binning, comparative biology and taxonomic classification.</title>
        <authorList>
            <person name="Goeker M."/>
        </authorList>
    </citation>
    <scope>NUCLEOTIDE SEQUENCE [LARGE SCALE GENOMIC DNA]</scope>
    <source>
        <strain evidence="3 4">DSM 21331</strain>
    </source>
</reference>
<dbReference type="InterPro" id="IPR050300">
    <property type="entry name" value="GDXG_lipolytic_enzyme"/>
</dbReference>
<dbReference type="RefSeq" id="WP_238279786.1">
    <property type="nucleotide sequence ID" value="NZ_BPQL01000066.1"/>
</dbReference>
<dbReference type="InterPro" id="IPR006311">
    <property type="entry name" value="TAT_signal"/>
</dbReference>
<name>A0ABV2LA74_9HYPH</name>
<dbReference type="PANTHER" id="PTHR48081:SF33">
    <property type="entry name" value="KYNURENINE FORMAMIDASE"/>
    <property type="match status" value="1"/>
</dbReference>
<dbReference type="PANTHER" id="PTHR48081">
    <property type="entry name" value="AB HYDROLASE SUPERFAMILY PROTEIN C4A8.06C"/>
    <property type="match status" value="1"/>
</dbReference>
<gene>
    <name evidence="3" type="ORF">ABID43_004315</name>
</gene>
<dbReference type="EMBL" id="JBEPMM010000017">
    <property type="protein sequence ID" value="MET3694752.1"/>
    <property type="molecule type" value="Genomic_DNA"/>
</dbReference>
<dbReference type="InterPro" id="IPR049492">
    <property type="entry name" value="BD-FAE-like_dom"/>
</dbReference>
<evidence type="ECO:0000259" key="2">
    <source>
        <dbReference type="Pfam" id="PF20434"/>
    </source>
</evidence>
<dbReference type="Gene3D" id="3.40.50.1820">
    <property type="entry name" value="alpha/beta hydrolase"/>
    <property type="match status" value="1"/>
</dbReference>
<dbReference type="PROSITE" id="PS51318">
    <property type="entry name" value="TAT"/>
    <property type="match status" value="1"/>
</dbReference>
<evidence type="ECO:0000256" key="1">
    <source>
        <dbReference type="ARBA" id="ARBA00022801"/>
    </source>
</evidence>
<dbReference type="Pfam" id="PF20434">
    <property type="entry name" value="BD-FAE"/>
    <property type="match status" value="1"/>
</dbReference>
<evidence type="ECO:0000313" key="4">
    <source>
        <dbReference type="Proteomes" id="UP001549145"/>
    </source>
</evidence>
<feature type="domain" description="BD-FAE-like" evidence="2">
    <location>
        <begin position="112"/>
        <end position="201"/>
    </location>
</feature>
<dbReference type="InterPro" id="IPR029058">
    <property type="entry name" value="AB_hydrolase_fold"/>
</dbReference>
<dbReference type="SUPFAM" id="SSF53474">
    <property type="entry name" value="alpha/beta-Hydrolases"/>
    <property type="match status" value="1"/>
</dbReference>
<protein>
    <submittedName>
        <fullName evidence="3">Acetyl esterase/lipase</fullName>
    </submittedName>
</protein>
<sequence>MVPGAGSRYVRSMTDPNRRRLLATSASALAAAGLATDVSAHALTAAPDNWMTASQGERDSAYNNSTAVPGSAGIVEGWTTDSARLRAQHAGTIDLAYGPRPRNKWDLFPASDRMAPCLVHVHGGYWQARSRENFSCMMEGVLAAGFAAAMPGYTLAPDATLTEIVAEVHRALDWLAAEGPAHGIAGPIILSGWSAGGHLCAAGLGHPSVRAGLAMSGIYELGPLRDTYLNAKLHLSDGEIATLSPLRLPPVDKPLVLAYGTAELPALVENSRTFHAYRSARHQAGALIPAPRANHFTIYDHLRPSDGVLTRAVVELGRTLRA</sequence>
<keyword evidence="1" id="KW-0378">Hydrolase</keyword>
<dbReference type="Proteomes" id="UP001549145">
    <property type="component" value="Unassembled WGS sequence"/>
</dbReference>
<evidence type="ECO:0000313" key="3">
    <source>
        <dbReference type="EMBL" id="MET3694752.1"/>
    </source>
</evidence>
<keyword evidence="4" id="KW-1185">Reference proteome</keyword>
<accession>A0ABV2LA74</accession>
<comment type="caution">
    <text evidence="3">The sequence shown here is derived from an EMBL/GenBank/DDBJ whole genome shotgun (WGS) entry which is preliminary data.</text>
</comment>